<keyword evidence="7" id="KW-0418">Kinase</keyword>
<dbReference type="Pfam" id="PF07494">
    <property type="entry name" value="Reg_prop"/>
    <property type="match status" value="1"/>
</dbReference>
<evidence type="ECO:0000256" key="2">
    <source>
        <dbReference type="ARBA" id="ARBA00012438"/>
    </source>
</evidence>
<dbReference type="Proteomes" id="UP000198869">
    <property type="component" value="Unassembled WGS sequence"/>
</dbReference>
<dbReference type="Gene3D" id="1.10.287.130">
    <property type="match status" value="1"/>
</dbReference>
<feature type="coiled-coil region" evidence="4">
    <location>
        <begin position="744"/>
        <end position="771"/>
    </location>
</feature>
<feature type="domain" description="Histidine kinase" evidence="6">
    <location>
        <begin position="781"/>
        <end position="986"/>
    </location>
</feature>
<dbReference type="EC" id="2.7.13.3" evidence="2"/>
<dbReference type="InterPro" id="IPR015943">
    <property type="entry name" value="WD40/YVTN_repeat-like_dom_sf"/>
</dbReference>
<dbReference type="RefSeq" id="WP_089859924.1">
    <property type="nucleotide sequence ID" value="NZ_FNDW01000010.1"/>
</dbReference>
<evidence type="ECO:0000259" key="6">
    <source>
        <dbReference type="PROSITE" id="PS50109"/>
    </source>
</evidence>
<sequence>MKNLWILFFVLLFTIFSAQDDNYYEKWYNADDSKLPQNTVKSIVKDKYGFLWLSTENGIVRFDGKNFITYDIQLPSIENRTLLIDGCVEDDWLFTFYFYNPGTIPAMIHKRSFSIVDKKDNTNLQELKNYGDENAYKLVRDSSASVIKGKFHYFLNKNENYSLDNHRLFYNKGKKSQFIKVLKGHFYGSFFILGDQLFYFRNSSVVEKIDRNGLIKEYKTGIGAKAKDFDYFINYPNKQLLIRNNGRIYLVEYINGSVTCNLICGSETLKGLSVTCMYYDKPTKTLFVGTFSKGMLMLRKKFIKAYNTSAGKTIFHALTDYNDREVITADGDIFGADGYEGSLPFINNNTYGIVRLENPGEFVLKSEHRIDLWSRNKNIILKNFGIQSSVYAISGLPGNKVWLSLDLKGEKLIGYIIIRDSKIIKEKFYNIKVSVKGISEVSDQKILLATEKGLYLFDENKRVRKMIMPNVNFRSINNNGDDLFWVQTYGKGLYLYNNGRLYSMRQKNPLLASVHSVIDDGLGYYWLSSNSGLFQVKKQTLIDAYLKGTPDIYIYKYSLKDGLLTSEFNGGANINGIRKNGFVVFPSMNGLIYINTVQALPIVSGEDFYIDRVSINEKEKNIRDVLNLERNFGYVKIFVDYIDFGNPGNDYIDYKIDDDKWLPLPENSIININSLTNGRHEIHVRKLNSFSSAYTYKTLEIDVRPAFWETEMFRLFVVIIMLLIFYVIYKMRMARIQRESVVLNMRIEKRTQELKDTIKSLSKTREELYAQLYRQKKLVAAISHDIKSPLKFINISAGILLENIQDDSHEKKTIHSINESSSQILEFIESTINYNKIFIYDNYHTRENIKLRDFINQRSAIFKNTAAFKSLQIQNNIGEKDKVVSNTDVLSIIIHNILDNAIKYTDEGAVYIYTGYKENKRTLVIEDTGRGMSQEEVEKINDSEYSRDSRMGMKIIREMLPLIDVSIEVRSVMGKGTKVILTFTTN</sequence>
<dbReference type="EMBL" id="FNDW01000010">
    <property type="protein sequence ID" value="SDI59991.1"/>
    <property type="molecule type" value="Genomic_DNA"/>
</dbReference>
<dbReference type="InterPro" id="IPR003594">
    <property type="entry name" value="HATPase_dom"/>
</dbReference>
<gene>
    <name evidence="7" type="ORF">SAMN05421846_11084</name>
</gene>
<proteinExistence type="predicted"/>
<dbReference type="InterPro" id="IPR036890">
    <property type="entry name" value="HATPase_C_sf"/>
</dbReference>
<evidence type="ECO:0000313" key="7">
    <source>
        <dbReference type="EMBL" id="SDI59991.1"/>
    </source>
</evidence>
<dbReference type="InterPro" id="IPR005467">
    <property type="entry name" value="His_kinase_dom"/>
</dbReference>
<dbReference type="InterPro" id="IPR011110">
    <property type="entry name" value="Reg_prop"/>
</dbReference>
<dbReference type="InterPro" id="IPR013783">
    <property type="entry name" value="Ig-like_fold"/>
</dbReference>
<evidence type="ECO:0000256" key="3">
    <source>
        <dbReference type="ARBA" id="ARBA00022553"/>
    </source>
</evidence>
<protein>
    <recommendedName>
        <fullName evidence="2">histidine kinase</fullName>
        <ecNumber evidence="2">2.7.13.3</ecNumber>
    </recommendedName>
</protein>
<dbReference type="SMART" id="SM00387">
    <property type="entry name" value="HATPase_c"/>
    <property type="match status" value="1"/>
</dbReference>
<dbReference type="InterPro" id="IPR036097">
    <property type="entry name" value="HisK_dim/P_sf"/>
</dbReference>
<keyword evidence="7" id="KW-0808">Transferase</keyword>
<dbReference type="Pfam" id="PF02518">
    <property type="entry name" value="HATPase_c"/>
    <property type="match status" value="1"/>
</dbReference>
<dbReference type="OrthoDB" id="8676692at2"/>
<comment type="catalytic activity">
    <reaction evidence="1">
        <text>ATP + protein L-histidine = ADP + protein N-phospho-L-histidine.</text>
        <dbReference type="EC" id="2.7.13.3"/>
    </reaction>
</comment>
<dbReference type="AlphaFoldDB" id="A0A1G8LW95"/>
<keyword evidence="5" id="KW-0472">Membrane</keyword>
<dbReference type="PROSITE" id="PS50109">
    <property type="entry name" value="HIS_KIN"/>
    <property type="match status" value="1"/>
</dbReference>
<dbReference type="STRING" id="311334.SAMN05421846_11084"/>
<evidence type="ECO:0000256" key="4">
    <source>
        <dbReference type="SAM" id="Coils"/>
    </source>
</evidence>
<reference evidence="8" key="1">
    <citation type="submission" date="2016-10" db="EMBL/GenBank/DDBJ databases">
        <authorList>
            <person name="Varghese N."/>
            <person name="Submissions S."/>
        </authorList>
    </citation>
    <scope>NUCLEOTIDE SEQUENCE [LARGE SCALE GENOMIC DNA]</scope>
    <source>
        <strain evidence="8">DSM 17071</strain>
    </source>
</reference>
<dbReference type="SUPFAM" id="SSF47384">
    <property type="entry name" value="Homodimeric domain of signal transducing histidine kinase"/>
    <property type="match status" value="1"/>
</dbReference>
<accession>A0A1G8LW95</accession>
<dbReference type="SUPFAM" id="SSF101898">
    <property type="entry name" value="NHL repeat"/>
    <property type="match status" value="1"/>
</dbReference>
<evidence type="ECO:0000256" key="5">
    <source>
        <dbReference type="SAM" id="Phobius"/>
    </source>
</evidence>
<organism evidence="7 8">
    <name type="scientific">Chryseobacterium taeanense</name>
    <dbReference type="NCBI Taxonomy" id="311334"/>
    <lineage>
        <taxon>Bacteria</taxon>
        <taxon>Pseudomonadati</taxon>
        <taxon>Bacteroidota</taxon>
        <taxon>Flavobacteriia</taxon>
        <taxon>Flavobacteriales</taxon>
        <taxon>Weeksellaceae</taxon>
        <taxon>Chryseobacterium group</taxon>
        <taxon>Chryseobacterium</taxon>
    </lineage>
</organism>
<name>A0A1G8LW95_9FLAO</name>
<dbReference type="Gene3D" id="2.130.10.10">
    <property type="entry name" value="YVTN repeat-like/Quinoprotein amine dehydrogenase"/>
    <property type="match status" value="2"/>
</dbReference>
<keyword evidence="3" id="KW-0597">Phosphoprotein</keyword>
<dbReference type="Gene3D" id="3.30.565.10">
    <property type="entry name" value="Histidine kinase-like ATPase, C-terminal domain"/>
    <property type="match status" value="1"/>
</dbReference>
<dbReference type="InterPro" id="IPR003661">
    <property type="entry name" value="HisK_dim/P_dom"/>
</dbReference>
<evidence type="ECO:0000256" key="1">
    <source>
        <dbReference type="ARBA" id="ARBA00000085"/>
    </source>
</evidence>
<dbReference type="SUPFAM" id="SSF55874">
    <property type="entry name" value="ATPase domain of HSP90 chaperone/DNA topoisomerase II/histidine kinase"/>
    <property type="match status" value="1"/>
</dbReference>
<keyword evidence="5" id="KW-0812">Transmembrane</keyword>
<dbReference type="Gene3D" id="2.60.40.10">
    <property type="entry name" value="Immunoglobulins"/>
    <property type="match status" value="1"/>
</dbReference>
<dbReference type="PANTHER" id="PTHR43547:SF2">
    <property type="entry name" value="HYBRID SIGNAL TRANSDUCTION HISTIDINE KINASE C"/>
    <property type="match status" value="1"/>
</dbReference>
<feature type="transmembrane region" description="Helical" evidence="5">
    <location>
        <begin position="712"/>
        <end position="729"/>
    </location>
</feature>
<dbReference type="PANTHER" id="PTHR43547">
    <property type="entry name" value="TWO-COMPONENT HISTIDINE KINASE"/>
    <property type="match status" value="1"/>
</dbReference>
<keyword evidence="4" id="KW-0175">Coiled coil</keyword>
<evidence type="ECO:0000313" key="8">
    <source>
        <dbReference type="Proteomes" id="UP000198869"/>
    </source>
</evidence>
<keyword evidence="5" id="KW-1133">Transmembrane helix</keyword>
<dbReference type="CDD" id="cd00082">
    <property type="entry name" value="HisKA"/>
    <property type="match status" value="1"/>
</dbReference>
<keyword evidence="8" id="KW-1185">Reference proteome</keyword>
<dbReference type="GO" id="GO:0000155">
    <property type="term" value="F:phosphorelay sensor kinase activity"/>
    <property type="evidence" value="ECO:0007669"/>
    <property type="project" value="InterPro"/>
</dbReference>
<dbReference type="Pfam" id="PF00512">
    <property type="entry name" value="HisKA"/>
    <property type="match status" value="1"/>
</dbReference>